<dbReference type="KEGG" id="aplc:110977145"/>
<feature type="compositionally biased region" description="Basic and acidic residues" evidence="1">
    <location>
        <begin position="274"/>
        <end position="291"/>
    </location>
</feature>
<evidence type="ECO:0000313" key="2">
    <source>
        <dbReference type="Proteomes" id="UP000694845"/>
    </source>
</evidence>
<dbReference type="GeneID" id="110977145"/>
<evidence type="ECO:0000256" key="1">
    <source>
        <dbReference type="SAM" id="MobiDB-lite"/>
    </source>
</evidence>
<feature type="region of interest" description="Disordered" evidence="1">
    <location>
        <begin position="163"/>
        <end position="292"/>
    </location>
</feature>
<dbReference type="AlphaFoldDB" id="A0A8B7Y2E3"/>
<feature type="compositionally biased region" description="Low complexity" evidence="1">
    <location>
        <begin position="115"/>
        <end position="134"/>
    </location>
</feature>
<protein>
    <submittedName>
        <fullName evidence="3">Uncharacterized protein LOC110977145 isoform X1</fullName>
    </submittedName>
</protein>
<feature type="compositionally biased region" description="Polar residues" evidence="1">
    <location>
        <begin position="97"/>
        <end position="109"/>
    </location>
</feature>
<name>A0A8B7Y2E3_ACAPL</name>
<keyword evidence="2" id="KW-1185">Reference proteome</keyword>
<dbReference type="OrthoDB" id="10394255at2759"/>
<dbReference type="Proteomes" id="UP000694845">
    <property type="component" value="Unplaced"/>
</dbReference>
<accession>A0A8B7Y2E3</accession>
<gene>
    <name evidence="3" type="primary">LOC110977145</name>
</gene>
<reference evidence="3" key="1">
    <citation type="submission" date="2025-08" db="UniProtKB">
        <authorList>
            <consortium name="RefSeq"/>
        </authorList>
    </citation>
    <scope>IDENTIFICATION</scope>
</reference>
<dbReference type="RefSeq" id="XP_022086697.1">
    <property type="nucleotide sequence ID" value="XM_022231005.1"/>
</dbReference>
<feature type="compositionally biased region" description="Polar residues" evidence="1">
    <location>
        <begin position="23"/>
        <end position="33"/>
    </location>
</feature>
<feature type="region of interest" description="Disordered" evidence="1">
    <location>
        <begin position="21"/>
        <end position="149"/>
    </location>
</feature>
<sequence>MRYGQAHEISRDHINFQAHPFKEQSSSCVTEQNVRGKGVTHKPGGLRSKMCRESQQQSTTNFPPIAEYSRLTSPPAQRRSLHDGRTRREPHRPITGAPNSRPRSNSDQSLGDIWSSSRRSICSSNGRSSLSLSSGDASTVASTEKLCRRRKLSPRRVVNRPVTPFPAEEIPHAPVGEAQVERRVPAPSPPRTNPSKPHPSYHAPGRTRFSLSQKHQPIDEDPCPGKIATSRPVRRNTGDSTERTPHPPSQQHKEVDATKASERRRRKSMPEIYQRPKGEARKTDAGSKKTEAQVLGEIMDSVTRERIVSWLSEIAYAKEEDQGILQDALSCIDEE</sequence>
<proteinExistence type="predicted"/>
<feature type="compositionally biased region" description="Basic and acidic residues" evidence="1">
    <location>
        <begin position="236"/>
        <end position="261"/>
    </location>
</feature>
<evidence type="ECO:0000313" key="3">
    <source>
        <dbReference type="RefSeq" id="XP_022086697.1"/>
    </source>
</evidence>
<organism evidence="2 3">
    <name type="scientific">Acanthaster planci</name>
    <name type="common">Crown-of-thorns starfish</name>
    <dbReference type="NCBI Taxonomy" id="133434"/>
    <lineage>
        <taxon>Eukaryota</taxon>
        <taxon>Metazoa</taxon>
        <taxon>Echinodermata</taxon>
        <taxon>Eleutherozoa</taxon>
        <taxon>Asterozoa</taxon>
        <taxon>Asteroidea</taxon>
        <taxon>Valvatacea</taxon>
        <taxon>Valvatida</taxon>
        <taxon>Acanthasteridae</taxon>
        <taxon>Acanthaster</taxon>
    </lineage>
</organism>
<feature type="compositionally biased region" description="Polar residues" evidence="1">
    <location>
        <begin position="53"/>
        <end position="62"/>
    </location>
</feature>